<dbReference type="Gene3D" id="3.10.50.10">
    <property type="match status" value="1"/>
</dbReference>
<comment type="caution">
    <text evidence="3">The sequence shown here is derived from an EMBL/GenBank/DDBJ whole genome shotgun (WGS) entry which is preliminary data.</text>
</comment>
<evidence type="ECO:0000259" key="2">
    <source>
        <dbReference type="Pfam" id="PF00704"/>
    </source>
</evidence>
<accession>A0A409X3G9</accession>
<dbReference type="SUPFAM" id="SSF54556">
    <property type="entry name" value="Chitinase insertion domain"/>
    <property type="match status" value="1"/>
</dbReference>
<dbReference type="InterPro" id="IPR017853">
    <property type="entry name" value="GH"/>
</dbReference>
<keyword evidence="4" id="KW-1185">Reference proteome</keyword>
<keyword evidence="1" id="KW-0147">Chitin-binding</keyword>
<dbReference type="AlphaFoldDB" id="A0A409X3G9"/>
<dbReference type="InParanoid" id="A0A409X3G9"/>
<evidence type="ECO:0000313" key="3">
    <source>
        <dbReference type="EMBL" id="PPQ85312.1"/>
    </source>
</evidence>
<proteinExistence type="predicted"/>
<dbReference type="PANTHER" id="PTHR47700">
    <property type="entry name" value="V CHITINASE, PUTATIVE (AFU_ORTHOLOGUE AFUA_6G13720)-RELATED"/>
    <property type="match status" value="1"/>
</dbReference>
<dbReference type="SUPFAM" id="SSF51445">
    <property type="entry name" value="(Trans)glycosidases"/>
    <property type="match status" value="1"/>
</dbReference>
<dbReference type="OrthoDB" id="73875at2759"/>
<dbReference type="Gene3D" id="3.20.20.80">
    <property type="entry name" value="Glycosidases"/>
    <property type="match status" value="1"/>
</dbReference>
<dbReference type="EMBL" id="NHTK01004736">
    <property type="protein sequence ID" value="PPQ85312.1"/>
    <property type="molecule type" value="Genomic_DNA"/>
</dbReference>
<dbReference type="InterPro" id="IPR053214">
    <property type="entry name" value="LysM12-like"/>
</dbReference>
<gene>
    <name evidence="3" type="ORF">CVT24_006461</name>
</gene>
<name>A0A409X3G9_9AGAR</name>
<sequence>MITKAGVPSNKVIIGVSSYGRSFKMTTAGCTGPMCTFIGPGSDAKKGECTDTPGYISNAEINTIIAAGGNIQQTNDANQLQNILVYEGTEWVAYMDDNNKAARRTKYQGMNLGGTVDWAVDLAEALDTTSHLGNDEDLLYPPCPAVYHSLDDVIADQDQIPPSCIAQYVIRPLANNLTGSLDRYNQIIADGYDEKFGYYANAVRQSWEAAMTDVYDHHISEYFDCFHYANLQNETGSCPPYTDFHYTPTVYLVPKNVSNFFAWVEVTYQVSRESITWADHALGFCAQCPDNTGWIYGVPSIKHDAEVANPKDSVASALDNLHGVRDYLNKIALDFEWQIEDPYAEDVVDGSVVPVYMISEAINSMEQVADIGENVEEKERESLILLILTAFLFVLPGLGEALSAVTGLASIARIAAMVAEMGGAALSVYDIAESPNDPTNVALSIFGLLLGGAALRSSKAFEDAAALKRGMSAEKLADLGDNVKRAVDKVTDLINVCRK</sequence>
<dbReference type="STRING" id="181874.A0A409X3G9"/>
<feature type="domain" description="GH18" evidence="2">
    <location>
        <begin position="3"/>
        <end position="121"/>
    </location>
</feature>
<evidence type="ECO:0000313" key="4">
    <source>
        <dbReference type="Proteomes" id="UP000284842"/>
    </source>
</evidence>
<dbReference type="InterPro" id="IPR029070">
    <property type="entry name" value="Chitinase_insertion_sf"/>
</dbReference>
<protein>
    <recommendedName>
        <fullName evidence="2">GH18 domain-containing protein</fullName>
    </recommendedName>
</protein>
<dbReference type="Proteomes" id="UP000284842">
    <property type="component" value="Unassembled WGS sequence"/>
</dbReference>
<dbReference type="GO" id="GO:0005975">
    <property type="term" value="P:carbohydrate metabolic process"/>
    <property type="evidence" value="ECO:0007669"/>
    <property type="project" value="InterPro"/>
</dbReference>
<evidence type="ECO:0000256" key="1">
    <source>
        <dbReference type="ARBA" id="ARBA00022669"/>
    </source>
</evidence>
<organism evidence="3 4">
    <name type="scientific">Panaeolus cyanescens</name>
    <dbReference type="NCBI Taxonomy" id="181874"/>
    <lineage>
        <taxon>Eukaryota</taxon>
        <taxon>Fungi</taxon>
        <taxon>Dikarya</taxon>
        <taxon>Basidiomycota</taxon>
        <taxon>Agaricomycotina</taxon>
        <taxon>Agaricomycetes</taxon>
        <taxon>Agaricomycetidae</taxon>
        <taxon>Agaricales</taxon>
        <taxon>Agaricineae</taxon>
        <taxon>Galeropsidaceae</taxon>
        <taxon>Panaeolus</taxon>
    </lineage>
</organism>
<dbReference type="Pfam" id="PF00704">
    <property type="entry name" value="Glyco_hydro_18"/>
    <property type="match status" value="1"/>
</dbReference>
<dbReference type="PANTHER" id="PTHR47700:SF2">
    <property type="entry name" value="CHITINASE"/>
    <property type="match status" value="1"/>
</dbReference>
<reference evidence="3 4" key="1">
    <citation type="journal article" date="2018" name="Evol. Lett.">
        <title>Horizontal gene cluster transfer increased hallucinogenic mushroom diversity.</title>
        <authorList>
            <person name="Reynolds H.T."/>
            <person name="Vijayakumar V."/>
            <person name="Gluck-Thaler E."/>
            <person name="Korotkin H.B."/>
            <person name="Matheny P.B."/>
            <person name="Slot J.C."/>
        </authorList>
    </citation>
    <scope>NUCLEOTIDE SEQUENCE [LARGE SCALE GENOMIC DNA]</scope>
    <source>
        <strain evidence="3 4">2629</strain>
    </source>
</reference>
<dbReference type="InterPro" id="IPR001223">
    <property type="entry name" value="Glyco_hydro18_cat"/>
</dbReference>